<dbReference type="InterPro" id="IPR013525">
    <property type="entry name" value="ABC2_TM"/>
</dbReference>
<dbReference type="Pfam" id="PF12698">
    <property type="entry name" value="ABC2_membrane_3"/>
    <property type="match status" value="1"/>
</dbReference>
<keyword evidence="3 6" id="KW-0812">Transmembrane</keyword>
<evidence type="ECO:0000256" key="3">
    <source>
        <dbReference type="ARBA" id="ARBA00022692"/>
    </source>
</evidence>
<evidence type="ECO:0000313" key="9">
    <source>
        <dbReference type="Proteomes" id="UP001229346"/>
    </source>
</evidence>
<gene>
    <name evidence="8" type="ORF">J2T15_001695</name>
</gene>
<comment type="caution">
    <text evidence="8">The sequence shown here is derived from an EMBL/GenBank/DDBJ whole genome shotgun (WGS) entry which is preliminary data.</text>
</comment>
<evidence type="ECO:0000256" key="6">
    <source>
        <dbReference type="SAM" id="Phobius"/>
    </source>
</evidence>
<feature type="transmembrane region" description="Helical" evidence="6">
    <location>
        <begin position="364"/>
        <end position="385"/>
    </location>
</feature>
<dbReference type="PANTHER" id="PTHR30294:SF29">
    <property type="entry name" value="MULTIDRUG ABC TRANSPORTER PERMEASE YBHS-RELATED"/>
    <property type="match status" value="1"/>
</dbReference>
<evidence type="ECO:0000256" key="2">
    <source>
        <dbReference type="ARBA" id="ARBA00022475"/>
    </source>
</evidence>
<reference evidence="8 9" key="1">
    <citation type="submission" date="2023-07" db="EMBL/GenBank/DDBJ databases">
        <title>Sorghum-associated microbial communities from plants grown in Nebraska, USA.</title>
        <authorList>
            <person name="Schachtman D."/>
        </authorList>
    </citation>
    <scope>NUCLEOTIDE SEQUENCE [LARGE SCALE GENOMIC DNA]</scope>
    <source>
        <strain evidence="8 9">CC482</strain>
    </source>
</reference>
<feature type="transmembrane region" description="Helical" evidence="6">
    <location>
        <begin position="303"/>
        <end position="329"/>
    </location>
</feature>
<feature type="domain" description="ABC-2 type transporter transmembrane" evidence="7">
    <location>
        <begin position="19"/>
        <end position="412"/>
    </location>
</feature>
<name>A0ABT9TY15_PAEHA</name>
<organism evidence="8 9">
    <name type="scientific">Paenibacillus harenae</name>
    <dbReference type="NCBI Taxonomy" id="306543"/>
    <lineage>
        <taxon>Bacteria</taxon>
        <taxon>Bacillati</taxon>
        <taxon>Bacillota</taxon>
        <taxon>Bacilli</taxon>
        <taxon>Bacillales</taxon>
        <taxon>Paenibacillaceae</taxon>
        <taxon>Paenibacillus</taxon>
    </lineage>
</organism>
<protein>
    <submittedName>
        <fullName evidence="8">ABC-2 type transport system permease protein</fullName>
    </submittedName>
</protein>
<keyword evidence="2" id="KW-1003">Cell membrane</keyword>
<proteinExistence type="predicted"/>
<dbReference type="EMBL" id="JAUSSU010000003">
    <property type="protein sequence ID" value="MDQ0112260.1"/>
    <property type="molecule type" value="Genomic_DNA"/>
</dbReference>
<keyword evidence="5 6" id="KW-0472">Membrane</keyword>
<dbReference type="Proteomes" id="UP001229346">
    <property type="component" value="Unassembled WGS sequence"/>
</dbReference>
<dbReference type="PANTHER" id="PTHR30294">
    <property type="entry name" value="MEMBRANE COMPONENT OF ABC TRANSPORTER YHHJ-RELATED"/>
    <property type="match status" value="1"/>
</dbReference>
<comment type="subcellular location">
    <subcellularLocation>
        <location evidence="1">Cell membrane</location>
        <topology evidence="1">Multi-pass membrane protein</topology>
    </subcellularLocation>
</comment>
<keyword evidence="4 6" id="KW-1133">Transmembrane helix</keyword>
<accession>A0ABT9TY15</accession>
<feature type="transmembrane region" description="Helical" evidence="6">
    <location>
        <begin position="258"/>
        <end position="282"/>
    </location>
</feature>
<evidence type="ECO:0000256" key="4">
    <source>
        <dbReference type="ARBA" id="ARBA00022989"/>
    </source>
</evidence>
<feature type="transmembrane region" description="Helical" evidence="6">
    <location>
        <begin position="208"/>
        <end position="229"/>
    </location>
</feature>
<dbReference type="RefSeq" id="WP_307202947.1">
    <property type="nucleotide sequence ID" value="NZ_JAUSSU010000003.1"/>
</dbReference>
<feature type="transmembrane region" description="Helical" evidence="6">
    <location>
        <begin position="20"/>
        <end position="42"/>
    </location>
</feature>
<sequence>MNNFWTVVGFTIKNKFRGKAFLITTLIIAIIISIGINLPYIFSQFGGDGKKVTNIGYVQSSQAELAAGSTVGDQLKAYYEAQEEPSIKLIPYEDKGSAAANETELKKAIANKEIKGYLEFGETTAESGLPSMTYKSEKLMEMELTSSLQSTLQAIRMEAALQSAGLTDEQKTQLFTPVDIATVQISATEGAGNIGEGKTPAEQGMNMGFVYALVVLLFMTIMITGQLIASEITAEKSSRVMELLITSVAPLKQMFGKILGMFIVGLIQIIVYVGVIIINVSLPHNSKTLKDLDIDFSLIDPSLIVYALIFYVTGYFLFATLFAAVGSIVSRTEDLGQAVLPITMISLAGFYITIFSIGNPDSTLVNVTSYIPFFSPYVMMLRLGLSEPPMWQVLTSIGILLATIYASVWISAKIYRTGVLMYGKRPSWKELRKAMKAYKI</sequence>
<feature type="transmembrane region" description="Helical" evidence="6">
    <location>
        <begin position="391"/>
        <end position="415"/>
    </location>
</feature>
<evidence type="ECO:0000313" key="8">
    <source>
        <dbReference type="EMBL" id="MDQ0112260.1"/>
    </source>
</evidence>
<feature type="transmembrane region" description="Helical" evidence="6">
    <location>
        <begin position="335"/>
        <end position="357"/>
    </location>
</feature>
<evidence type="ECO:0000256" key="5">
    <source>
        <dbReference type="ARBA" id="ARBA00023136"/>
    </source>
</evidence>
<dbReference type="InterPro" id="IPR051449">
    <property type="entry name" value="ABC-2_transporter_component"/>
</dbReference>
<evidence type="ECO:0000256" key="1">
    <source>
        <dbReference type="ARBA" id="ARBA00004651"/>
    </source>
</evidence>
<evidence type="ECO:0000259" key="7">
    <source>
        <dbReference type="Pfam" id="PF12698"/>
    </source>
</evidence>
<keyword evidence="9" id="KW-1185">Reference proteome</keyword>